<organism evidence="13 14">
    <name type="scientific">Litorilituus sediminis</name>
    <dbReference type="NCBI Taxonomy" id="718192"/>
    <lineage>
        <taxon>Bacteria</taxon>
        <taxon>Pseudomonadati</taxon>
        <taxon>Pseudomonadota</taxon>
        <taxon>Gammaproteobacteria</taxon>
        <taxon>Alteromonadales</taxon>
        <taxon>Colwelliaceae</taxon>
        <taxon>Litorilituus</taxon>
    </lineage>
</organism>
<dbReference type="EMBL" id="CP034759">
    <property type="protein sequence ID" value="QBG36477.1"/>
    <property type="molecule type" value="Genomic_DNA"/>
</dbReference>
<evidence type="ECO:0000256" key="9">
    <source>
        <dbReference type="RuleBase" id="RU003357"/>
    </source>
</evidence>
<evidence type="ECO:0000313" key="14">
    <source>
        <dbReference type="Proteomes" id="UP000290244"/>
    </source>
</evidence>
<dbReference type="GO" id="GO:0044718">
    <property type="term" value="P:siderophore transmembrane transport"/>
    <property type="evidence" value="ECO:0007669"/>
    <property type="project" value="TreeGrafter"/>
</dbReference>
<protein>
    <submittedName>
        <fullName evidence="13">TonB-dependent receptor</fullName>
    </submittedName>
</protein>
<dbReference type="InterPro" id="IPR036942">
    <property type="entry name" value="Beta-barrel_TonB_sf"/>
</dbReference>
<name>A0A4P6PA88_9GAMM</name>
<feature type="chain" id="PRO_5020591127" evidence="10">
    <location>
        <begin position="21"/>
        <end position="711"/>
    </location>
</feature>
<dbReference type="Proteomes" id="UP000290244">
    <property type="component" value="Chromosome"/>
</dbReference>
<dbReference type="RefSeq" id="WP_130602662.1">
    <property type="nucleotide sequence ID" value="NZ_CP034759.1"/>
</dbReference>
<keyword evidence="5 9" id="KW-0798">TonB box</keyword>
<dbReference type="OrthoDB" id="8670144at2"/>
<evidence type="ECO:0000256" key="1">
    <source>
        <dbReference type="ARBA" id="ARBA00004571"/>
    </source>
</evidence>
<dbReference type="PROSITE" id="PS52016">
    <property type="entry name" value="TONB_DEPENDENT_REC_3"/>
    <property type="match status" value="1"/>
</dbReference>
<keyword evidence="14" id="KW-1185">Reference proteome</keyword>
<evidence type="ECO:0000313" key="13">
    <source>
        <dbReference type="EMBL" id="QBG36477.1"/>
    </source>
</evidence>
<dbReference type="CDD" id="cd01347">
    <property type="entry name" value="ligand_gated_channel"/>
    <property type="match status" value="1"/>
</dbReference>
<gene>
    <name evidence="13" type="ORF">EMK97_12485</name>
</gene>
<dbReference type="Gene3D" id="2.170.130.10">
    <property type="entry name" value="TonB-dependent receptor, plug domain"/>
    <property type="match status" value="1"/>
</dbReference>
<evidence type="ECO:0000256" key="4">
    <source>
        <dbReference type="ARBA" id="ARBA00022692"/>
    </source>
</evidence>
<feature type="domain" description="TonB-dependent receptor-like beta-barrel" evidence="11">
    <location>
        <begin position="273"/>
        <end position="676"/>
    </location>
</feature>
<keyword evidence="7 8" id="KW-0998">Cell outer membrane</keyword>
<evidence type="ECO:0000256" key="7">
    <source>
        <dbReference type="ARBA" id="ARBA00023237"/>
    </source>
</evidence>
<keyword evidence="10" id="KW-0732">Signal</keyword>
<dbReference type="Pfam" id="PF07715">
    <property type="entry name" value="Plug"/>
    <property type="match status" value="1"/>
</dbReference>
<evidence type="ECO:0000256" key="2">
    <source>
        <dbReference type="ARBA" id="ARBA00022448"/>
    </source>
</evidence>
<reference evidence="13 14" key="1">
    <citation type="submission" date="2018-12" db="EMBL/GenBank/DDBJ databases">
        <title>Complete genome of Litorilituus sediminis.</title>
        <authorList>
            <person name="Liu A."/>
            <person name="Rong J."/>
        </authorList>
    </citation>
    <scope>NUCLEOTIDE SEQUENCE [LARGE SCALE GENOMIC DNA]</scope>
    <source>
        <strain evidence="13 14">JCM 17549</strain>
    </source>
</reference>
<evidence type="ECO:0000256" key="6">
    <source>
        <dbReference type="ARBA" id="ARBA00023136"/>
    </source>
</evidence>
<dbReference type="SUPFAM" id="SSF56935">
    <property type="entry name" value="Porins"/>
    <property type="match status" value="1"/>
</dbReference>
<evidence type="ECO:0000256" key="3">
    <source>
        <dbReference type="ARBA" id="ARBA00022452"/>
    </source>
</evidence>
<evidence type="ECO:0000259" key="12">
    <source>
        <dbReference type="Pfam" id="PF07715"/>
    </source>
</evidence>
<dbReference type="GO" id="GO:0009279">
    <property type="term" value="C:cell outer membrane"/>
    <property type="evidence" value="ECO:0007669"/>
    <property type="project" value="UniProtKB-SubCell"/>
</dbReference>
<dbReference type="Gene3D" id="2.40.170.20">
    <property type="entry name" value="TonB-dependent receptor, beta-barrel domain"/>
    <property type="match status" value="1"/>
</dbReference>
<evidence type="ECO:0000256" key="10">
    <source>
        <dbReference type="SAM" id="SignalP"/>
    </source>
</evidence>
<comment type="subcellular location">
    <subcellularLocation>
        <location evidence="1 8">Cell outer membrane</location>
        <topology evidence="1 8">Multi-pass membrane protein</topology>
    </subcellularLocation>
</comment>
<feature type="domain" description="TonB-dependent receptor plug" evidence="12">
    <location>
        <begin position="49"/>
        <end position="152"/>
    </location>
</feature>
<keyword evidence="6 8" id="KW-0472">Membrane</keyword>
<evidence type="ECO:0000256" key="8">
    <source>
        <dbReference type="PROSITE-ProRule" id="PRU01360"/>
    </source>
</evidence>
<sequence>MNKSKLALLIPLLLTSTSYAQSYSQTDAPDETDVERIVVTGSRIVESIDEVPATITIITRQQIEAQLKVSSELQTMLATLVPGMAPSTGTSSNSSQTLRGRSPLVMIDGVPQSTPLRNGALGIRTIDANSIERIEVIKGATSVYGNGAAGGIINYITKRPNGDSAITGEVSLSSRFSAVEFEDSAGQRIEGMMNGQIDNFSYVASASYEEYGLQKDADGDVIGLKYGLSDAVMQNYFAKLGYQFTDDISMQLVFNHYESEQDSDLMDVVGSVNTGVKTYAIRAPEGTDAPGEPQGPNNQNIMLKYTDEEIFTNTQLVVDAYAQEIENIFFFSYVLANLDEGYTGGQSLIKSDKKGLRATLNSQVEWDNLEATFIYGIDALNDKTSQPLVDGRMWVPEMDMENLAGFLQTKWVFEDDFIIKAGVRRENIDLVVNDYSTLKLCRTPDTCSVPVDVVGDTLEYSATTYNFGIRYNWQAYFQPFANYSQGSDISDIGRLLRTATVNDIADIHTEASIIDNYEVGFTSVLDKFRMEFSAYRSTSELGTTNKYDPATGVYMPVRAPQEIYGYEALAQYTFSNDLDVTATYAWVEGKDTANDVYLGAKQISAPKGTINVNWSPVDEANLSLTYLYVGDRKRFDKVDGEYVGDKGPIDSYHVVNVSGHYNFAQNWDAFIGIENLFNQDYYPAKSQAYTYSGYNVKGLGTSVNLGIKYLF</sequence>
<keyword evidence="13" id="KW-0675">Receptor</keyword>
<keyword evidence="4 8" id="KW-0812">Transmembrane</keyword>
<accession>A0A4P6PA88</accession>
<dbReference type="Pfam" id="PF00593">
    <property type="entry name" value="TonB_dep_Rec_b-barrel"/>
    <property type="match status" value="1"/>
</dbReference>
<dbReference type="AlphaFoldDB" id="A0A4P6PA88"/>
<dbReference type="PANTHER" id="PTHR30069">
    <property type="entry name" value="TONB-DEPENDENT OUTER MEMBRANE RECEPTOR"/>
    <property type="match status" value="1"/>
</dbReference>
<comment type="similarity">
    <text evidence="8 9">Belongs to the TonB-dependent receptor family.</text>
</comment>
<keyword evidence="3 8" id="KW-1134">Transmembrane beta strand</keyword>
<dbReference type="PANTHER" id="PTHR30069:SF42">
    <property type="entry name" value="FERRIC AEROBACTIN RECEPTOR"/>
    <property type="match status" value="1"/>
</dbReference>
<dbReference type="InterPro" id="IPR012910">
    <property type="entry name" value="Plug_dom"/>
</dbReference>
<dbReference type="GO" id="GO:0015344">
    <property type="term" value="F:siderophore uptake transmembrane transporter activity"/>
    <property type="evidence" value="ECO:0007669"/>
    <property type="project" value="TreeGrafter"/>
</dbReference>
<dbReference type="InterPro" id="IPR037066">
    <property type="entry name" value="Plug_dom_sf"/>
</dbReference>
<dbReference type="InterPro" id="IPR039426">
    <property type="entry name" value="TonB-dep_rcpt-like"/>
</dbReference>
<dbReference type="InterPro" id="IPR000531">
    <property type="entry name" value="Beta-barrel_TonB"/>
</dbReference>
<proteinExistence type="inferred from homology"/>
<dbReference type="KEGG" id="lsd:EMK97_12485"/>
<evidence type="ECO:0000259" key="11">
    <source>
        <dbReference type="Pfam" id="PF00593"/>
    </source>
</evidence>
<keyword evidence="2 8" id="KW-0813">Transport</keyword>
<evidence type="ECO:0000256" key="5">
    <source>
        <dbReference type="ARBA" id="ARBA00023077"/>
    </source>
</evidence>
<feature type="signal peptide" evidence="10">
    <location>
        <begin position="1"/>
        <end position="20"/>
    </location>
</feature>